<evidence type="ECO:0000313" key="3">
    <source>
        <dbReference type="Proteomes" id="UP000182658"/>
    </source>
</evidence>
<name>A0A1J7J564_9PEZI</name>
<accession>A0A1J7J564</accession>
<sequence length="379" mass="42017">MSHWKHSSTERPLGGITVERGDLTGCYYLLMSNLQKATEWSDVKDFLRNGNVDMDHVEVFPGSYSGWVRIFGRQNFDAAVDLFRTKPYKGQKVTVDDSNATRKIWLRNLKIAPLEAPAASIATYGAAFAAQIPPFLMSQQSGYMPSNMSMFYTNPYVTSPGTAYGVLNDYEQTPLEYNKAHPTHYHDAAPVQRTGYEGTQLYANSSRAFMENFESMSLQSPGGETRNVTSADFKIQVKLHREGDTIYQGKVLHFVRSCAPVTVQNVLRIDILKRRVKHRGPPNRALIVFNSAQACAIARSGMFNKEVSGMRLIQDATDDSEPAVQADPEAAAKESASGKGKEHVKPLVVVGTSLAAKPLVVCGSTPLHKQKHDQKKQQK</sequence>
<organism evidence="2 3">
    <name type="scientific">Coniochaeta ligniaria NRRL 30616</name>
    <dbReference type="NCBI Taxonomy" id="1408157"/>
    <lineage>
        <taxon>Eukaryota</taxon>
        <taxon>Fungi</taxon>
        <taxon>Dikarya</taxon>
        <taxon>Ascomycota</taxon>
        <taxon>Pezizomycotina</taxon>
        <taxon>Sordariomycetes</taxon>
        <taxon>Sordariomycetidae</taxon>
        <taxon>Coniochaetales</taxon>
        <taxon>Coniochaetaceae</taxon>
        <taxon>Coniochaeta</taxon>
    </lineage>
</organism>
<gene>
    <name evidence="2" type="ORF">CONLIGDRAFT_673182</name>
</gene>
<feature type="region of interest" description="Disordered" evidence="1">
    <location>
        <begin position="318"/>
        <end position="343"/>
    </location>
</feature>
<keyword evidence="3" id="KW-1185">Reference proteome</keyword>
<dbReference type="InParanoid" id="A0A1J7J564"/>
<dbReference type="Proteomes" id="UP000182658">
    <property type="component" value="Unassembled WGS sequence"/>
</dbReference>
<evidence type="ECO:0008006" key="4">
    <source>
        <dbReference type="Google" id="ProtNLM"/>
    </source>
</evidence>
<protein>
    <recommendedName>
        <fullName evidence="4">RRM domain-containing protein</fullName>
    </recommendedName>
</protein>
<dbReference type="EMBL" id="KV875102">
    <property type="protein sequence ID" value="OIW24960.1"/>
    <property type="molecule type" value="Genomic_DNA"/>
</dbReference>
<evidence type="ECO:0000256" key="1">
    <source>
        <dbReference type="SAM" id="MobiDB-lite"/>
    </source>
</evidence>
<reference evidence="2 3" key="1">
    <citation type="submission" date="2016-10" db="EMBL/GenBank/DDBJ databases">
        <title>Draft genome sequence of Coniochaeta ligniaria NRRL30616, a lignocellulolytic fungus for bioabatement of inhibitors in plant biomass hydrolysates.</title>
        <authorList>
            <consortium name="DOE Joint Genome Institute"/>
            <person name="Jimenez D.J."/>
            <person name="Hector R.E."/>
            <person name="Riley R."/>
            <person name="Sun H."/>
            <person name="Grigoriev I.V."/>
            <person name="Van Elsas J.D."/>
            <person name="Nichols N.N."/>
        </authorList>
    </citation>
    <scope>NUCLEOTIDE SEQUENCE [LARGE SCALE GENOMIC DNA]</scope>
    <source>
        <strain evidence="2 3">NRRL 30616</strain>
    </source>
</reference>
<dbReference type="AlphaFoldDB" id="A0A1J7J564"/>
<dbReference type="OrthoDB" id="610462at2759"/>
<dbReference type="STRING" id="1408157.A0A1J7J564"/>
<evidence type="ECO:0000313" key="2">
    <source>
        <dbReference type="EMBL" id="OIW24960.1"/>
    </source>
</evidence>
<proteinExistence type="predicted"/>